<dbReference type="PROSITE" id="PS50262">
    <property type="entry name" value="G_PROTEIN_RECEP_F1_2"/>
    <property type="match status" value="1"/>
</dbReference>
<dbReference type="GO" id="GO:0060326">
    <property type="term" value="P:cell chemotaxis"/>
    <property type="evidence" value="ECO:0007669"/>
    <property type="project" value="TreeGrafter"/>
</dbReference>
<dbReference type="PANTHER" id="PTHR10489">
    <property type="entry name" value="CELL ADHESION MOLECULE"/>
    <property type="match status" value="1"/>
</dbReference>
<keyword evidence="7 9" id="KW-0675">Receptor</keyword>
<keyword evidence="13" id="KW-1185">Reference proteome</keyword>
<organism evidence="12 13">
    <name type="scientific">Hucho hucho</name>
    <name type="common">huchen</name>
    <dbReference type="NCBI Taxonomy" id="62062"/>
    <lineage>
        <taxon>Eukaryota</taxon>
        <taxon>Metazoa</taxon>
        <taxon>Chordata</taxon>
        <taxon>Craniata</taxon>
        <taxon>Vertebrata</taxon>
        <taxon>Euteleostomi</taxon>
        <taxon>Actinopterygii</taxon>
        <taxon>Neopterygii</taxon>
        <taxon>Teleostei</taxon>
        <taxon>Protacanthopterygii</taxon>
        <taxon>Salmoniformes</taxon>
        <taxon>Salmonidae</taxon>
        <taxon>Salmoninae</taxon>
        <taxon>Hucho</taxon>
    </lineage>
</organism>
<comment type="similarity">
    <text evidence="9">Belongs to the G-protein coupled receptor 1 family.</text>
</comment>
<feature type="transmembrane region" description="Helical" evidence="10">
    <location>
        <begin position="122"/>
        <end position="144"/>
    </location>
</feature>
<proteinExistence type="inferred from homology"/>
<dbReference type="AlphaFoldDB" id="A0A4W5NYP5"/>
<feature type="domain" description="G-protein coupled receptors family 1 profile" evidence="11">
    <location>
        <begin position="62"/>
        <end position="290"/>
    </location>
</feature>
<dbReference type="GO" id="GO:0016493">
    <property type="term" value="F:C-C chemokine receptor activity"/>
    <property type="evidence" value="ECO:0007669"/>
    <property type="project" value="TreeGrafter"/>
</dbReference>
<feature type="transmembrane region" description="Helical" evidence="10">
    <location>
        <begin position="83"/>
        <end position="102"/>
    </location>
</feature>
<evidence type="ECO:0000259" key="11">
    <source>
        <dbReference type="PROSITE" id="PS50262"/>
    </source>
</evidence>
<dbReference type="PROSITE" id="PS00237">
    <property type="entry name" value="G_PROTEIN_RECEP_F1_1"/>
    <property type="match status" value="1"/>
</dbReference>
<protein>
    <submittedName>
        <fullName evidence="12">Si:cabz01093077.1</fullName>
    </submittedName>
</protein>
<keyword evidence="5 9" id="KW-0297">G-protein coupled receptor</keyword>
<keyword evidence="4 10" id="KW-1133">Transmembrane helix</keyword>
<evidence type="ECO:0000256" key="3">
    <source>
        <dbReference type="ARBA" id="ARBA00022692"/>
    </source>
</evidence>
<evidence type="ECO:0000256" key="4">
    <source>
        <dbReference type="ARBA" id="ARBA00022989"/>
    </source>
</evidence>
<keyword evidence="8 9" id="KW-0807">Transducer</keyword>
<sequence>MARYDSNTIIKFADDTTVVGLITDNDETVYREEVRDLAGCLTQGSNYQPILFYLVFTLGLTGNSLVLWVLLKYMKLKTMTDICLLNLALSDLLLALSLPLWAYHAQGHEFEGDSPCKIMAGVYQVCFYSSILFVTLMSVDRYLAIVHAVAAMRARTLHYGVLASIIVWVTSIGAALPEAIFAAVVRENDENSGSSCQRIYPEDTEKTWKFILTVLQRLRNSKKDRAMKLIFAIVGVFVVSWVPYNVVVFLQTLQMFDIGNSCEASTQLDTAMEVTETIALTHCCVNPVIYAFVGEKFRKCLGTVLSRYALCKKLSKHAMVSSRGSENETSNTPV</sequence>
<dbReference type="GO" id="GO:0006955">
    <property type="term" value="P:immune response"/>
    <property type="evidence" value="ECO:0007669"/>
    <property type="project" value="TreeGrafter"/>
</dbReference>
<feature type="transmembrane region" description="Helical" evidence="10">
    <location>
        <begin position="156"/>
        <end position="176"/>
    </location>
</feature>
<dbReference type="Gene3D" id="1.20.1070.10">
    <property type="entry name" value="Rhodopsin 7-helix transmembrane proteins"/>
    <property type="match status" value="2"/>
</dbReference>
<dbReference type="STRING" id="62062.ENSHHUP00000054933"/>
<dbReference type="PRINTS" id="PR00237">
    <property type="entry name" value="GPCRRHODOPSN"/>
</dbReference>
<dbReference type="GO" id="GO:0007204">
    <property type="term" value="P:positive regulation of cytosolic calcium ion concentration"/>
    <property type="evidence" value="ECO:0007669"/>
    <property type="project" value="TreeGrafter"/>
</dbReference>
<dbReference type="GO" id="GO:0019722">
    <property type="term" value="P:calcium-mediated signaling"/>
    <property type="evidence" value="ECO:0007669"/>
    <property type="project" value="TreeGrafter"/>
</dbReference>
<dbReference type="Pfam" id="PF00001">
    <property type="entry name" value="7tm_1"/>
    <property type="match status" value="2"/>
</dbReference>
<dbReference type="InterPro" id="IPR000276">
    <property type="entry name" value="GPCR_Rhodpsn"/>
</dbReference>
<name>A0A4W5NYP5_9TELE</name>
<evidence type="ECO:0000256" key="9">
    <source>
        <dbReference type="RuleBase" id="RU000688"/>
    </source>
</evidence>
<reference evidence="13" key="1">
    <citation type="submission" date="2018-06" db="EMBL/GenBank/DDBJ databases">
        <title>Genome assembly of Danube salmon.</title>
        <authorList>
            <person name="Macqueen D.J."/>
            <person name="Gundappa M.K."/>
        </authorList>
    </citation>
    <scope>NUCLEOTIDE SEQUENCE [LARGE SCALE GENOMIC DNA]</scope>
</reference>
<dbReference type="GeneTree" id="ENSGT01020000230359"/>
<dbReference type="InterPro" id="IPR050119">
    <property type="entry name" value="CCR1-9-like"/>
</dbReference>
<dbReference type="GO" id="GO:0009897">
    <property type="term" value="C:external side of plasma membrane"/>
    <property type="evidence" value="ECO:0007669"/>
    <property type="project" value="TreeGrafter"/>
</dbReference>
<feature type="transmembrane region" description="Helical" evidence="10">
    <location>
        <begin position="50"/>
        <end position="71"/>
    </location>
</feature>
<evidence type="ECO:0000313" key="12">
    <source>
        <dbReference type="Ensembl" id="ENSHHUP00000054933.1"/>
    </source>
</evidence>
<dbReference type="CDD" id="cd14984">
    <property type="entry name" value="7tmA_Chemokine_R"/>
    <property type="match status" value="1"/>
</dbReference>
<dbReference type="Proteomes" id="UP000314982">
    <property type="component" value="Unassembled WGS sequence"/>
</dbReference>
<dbReference type="PANTHER" id="PTHR10489:SF944">
    <property type="entry name" value="C-C CHEMOKINE RECEPTOR TYPE 8-LIKE"/>
    <property type="match status" value="1"/>
</dbReference>
<evidence type="ECO:0000256" key="6">
    <source>
        <dbReference type="ARBA" id="ARBA00023136"/>
    </source>
</evidence>
<evidence type="ECO:0000256" key="10">
    <source>
        <dbReference type="SAM" id="Phobius"/>
    </source>
</evidence>
<dbReference type="GO" id="GO:0019957">
    <property type="term" value="F:C-C chemokine binding"/>
    <property type="evidence" value="ECO:0007669"/>
    <property type="project" value="TreeGrafter"/>
</dbReference>
<evidence type="ECO:0000256" key="1">
    <source>
        <dbReference type="ARBA" id="ARBA00004651"/>
    </source>
</evidence>
<keyword evidence="6 10" id="KW-0472">Membrane</keyword>
<dbReference type="Ensembl" id="ENSHHUT00000056838.1">
    <property type="protein sequence ID" value="ENSHHUP00000054933.1"/>
    <property type="gene ID" value="ENSHHUG00000032908.1"/>
</dbReference>
<reference evidence="12" key="3">
    <citation type="submission" date="2025-09" db="UniProtKB">
        <authorList>
            <consortium name="Ensembl"/>
        </authorList>
    </citation>
    <scope>IDENTIFICATION</scope>
</reference>
<accession>A0A4W5NYP5</accession>
<feature type="transmembrane region" description="Helical" evidence="10">
    <location>
        <begin position="229"/>
        <end position="250"/>
    </location>
</feature>
<dbReference type="PRINTS" id="PR00657">
    <property type="entry name" value="CCCHEMOKINER"/>
</dbReference>
<evidence type="ECO:0000256" key="2">
    <source>
        <dbReference type="ARBA" id="ARBA00022475"/>
    </source>
</evidence>
<dbReference type="InterPro" id="IPR017452">
    <property type="entry name" value="GPCR_Rhodpsn_7TM"/>
</dbReference>
<evidence type="ECO:0000256" key="5">
    <source>
        <dbReference type="ARBA" id="ARBA00023040"/>
    </source>
</evidence>
<dbReference type="SUPFAM" id="SSF81321">
    <property type="entry name" value="Family A G protein-coupled receptor-like"/>
    <property type="match status" value="1"/>
</dbReference>
<evidence type="ECO:0000256" key="8">
    <source>
        <dbReference type="ARBA" id="ARBA00023224"/>
    </source>
</evidence>
<reference evidence="12" key="2">
    <citation type="submission" date="2025-08" db="UniProtKB">
        <authorList>
            <consortium name="Ensembl"/>
        </authorList>
    </citation>
    <scope>IDENTIFICATION</scope>
</reference>
<comment type="subcellular location">
    <subcellularLocation>
        <location evidence="1">Cell membrane</location>
        <topology evidence="1">Multi-pass membrane protein</topology>
    </subcellularLocation>
</comment>
<evidence type="ECO:0000313" key="13">
    <source>
        <dbReference type="Proteomes" id="UP000314982"/>
    </source>
</evidence>
<keyword evidence="3 9" id="KW-0812">Transmembrane</keyword>
<dbReference type="InterPro" id="IPR000355">
    <property type="entry name" value="Chemokine_rcpt"/>
</dbReference>
<evidence type="ECO:0000256" key="7">
    <source>
        <dbReference type="ARBA" id="ARBA00023170"/>
    </source>
</evidence>
<keyword evidence="2" id="KW-1003">Cell membrane</keyword>